<name>A0A1G2SBT3_9BACT</name>
<evidence type="ECO:0000256" key="1">
    <source>
        <dbReference type="SAM" id="MobiDB-lite"/>
    </source>
</evidence>
<feature type="transmembrane region" description="Helical" evidence="2">
    <location>
        <begin position="16"/>
        <end position="35"/>
    </location>
</feature>
<dbReference type="AlphaFoldDB" id="A0A1G2SBT3"/>
<evidence type="ECO:0000256" key="2">
    <source>
        <dbReference type="SAM" id="Phobius"/>
    </source>
</evidence>
<gene>
    <name evidence="3" type="ORF">A2675_01745</name>
</gene>
<dbReference type="STRING" id="1802723.A2675_01745"/>
<keyword evidence="2" id="KW-1133">Transmembrane helix</keyword>
<dbReference type="Proteomes" id="UP000176997">
    <property type="component" value="Unassembled WGS sequence"/>
</dbReference>
<dbReference type="EMBL" id="MHUS01000007">
    <property type="protein sequence ID" value="OHA81851.1"/>
    <property type="molecule type" value="Genomic_DNA"/>
</dbReference>
<evidence type="ECO:0000313" key="4">
    <source>
        <dbReference type="Proteomes" id="UP000176997"/>
    </source>
</evidence>
<organism evidence="3 4">
    <name type="scientific">Candidatus Yonathbacteria bacterium RIFCSPHIGHO2_01_FULL_51_10</name>
    <dbReference type="NCBI Taxonomy" id="1802723"/>
    <lineage>
        <taxon>Bacteria</taxon>
        <taxon>Candidatus Yonathiibacteriota</taxon>
    </lineage>
</organism>
<evidence type="ECO:0000313" key="3">
    <source>
        <dbReference type="EMBL" id="OHA81851.1"/>
    </source>
</evidence>
<proteinExistence type="predicted"/>
<comment type="caution">
    <text evidence="3">The sequence shown here is derived from an EMBL/GenBank/DDBJ whole genome shotgun (WGS) entry which is preliminary data.</text>
</comment>
<sequence>MPPDSSGTSNNASRKIITASVLVLVVVAAVALALLSPRSEPNAPKSDSNIVLTQEPTRTDFGASPPPDFPTNIPLEEGAGVTQSYSLSYTAQKQLTLVILSGKTIKQNYALYADFLANDGWSISNTYESATVASLYGRKENNEINITISADSGGNAARSQVSISVLKK</sequence>
<keyword evidence="2" id="KW-0812">Transmembrane</keyword>
<feature type="region of interest" description="Disordered" evidence="1">
    <location>
        <begin position="38"/>
        <end position="65"/>
    </location>
</feature>
<keyword evidence="2" id="KW-0472">Membrane</keyword>
<accession>A0A1G2SBT3</accession>
<protein>
    <submittedName>
        <fullName evidence="3">Uncharacterized protein</fullName>
    </submittedName>
</protein>
<reference evidence="3 4" key="1">
    <citation type="journal article" date="2016" name="Nat. Commun.">
        <title>Thousands of microbial genomes shed light on interconnected biogeochemical processes in an aquifer system.</title>
        <authorList>
            <person name="Anantharaman K."/>
            <person name="Brown C.T."/>
            <person name="Hug L.A."/>
            <person name="Sharon I."/>
            <person name="Castelle C.J."/>
            <person name="Probst A.J."/>
            <person name="Thomas B.C."/>
            <person name="Singh A."/>
            <person name="Wilkins M.J."/>
            <person name="Karaoz U."/>
            <person name="Brodie E.L."/>
            <person name="Williams K.H."/>
            <person name="Hubbard S.S."/>
            <person name="Banfield J.F."/>
        </authorList>
    </citation>
    <scope>NUCLEOTIDE SEQUENCE [LARGE SCALE GENOMIC DNA]</scope>
</reference>
<feature type="compositionally biased region" description="Polar residues" evidence="1">
    <location>
        <begin position="45"/>
        <end position="56"/>
    </location>
</feature>